<organism evidence="1 2">
    <name type="scientific">Psychrosphaera algicola</name>
    <dbReference type="NCBI Taxonomy" id="3023714"/>
    <lineage>
        <taxon>Bacteria</taxon>
        <taxon>Pseudomonadati</taxon>
        <taxon>Pseudomonadota</taxon>
        <taxon>Gammaproteobacteria</taxon>
        <taxon>Alteromonadales</taxon>
        <taxon>Pseudoalteromonadaceae</taxon>
        <taxon>Psychrosphaera</taxon>
    </lineage>
</organism>
<evidence type="ECO:0000313" key="1">
    <source>
        <dbReference type="EMBL" id="MDC2890486.1"/>
    </source>
</evidence>
<gene>
    <name evidence="1" type="ORF">PN838_19205</name>
</gene>
<comment type="caution">
    <text evidence="1">The sequence shown here is derived from an EMBL/GenBank/DDBJ whole genome shotgun (WGS) entry which is preliminary data.</text>
</comment>
<sequence length="45" mass="4794">MKKWTLPVITLAVLTGCNLVSPFGDADKQQVIAGIPVIEEVTAEP</sequence>
<protein>
    <recommendedName>
        <fullName evidence="3">Lipoprotein</fullName>
    </recommendedName>
</protein>
<reference evidence="1 2" key="1">
    <citation type="submission" date="2023-01" db="EMBL/GenBank/DDBJ databases">
        <title>Psychrosphaera sp. nov., isolated from marine algae.</title>
        <authorList>
            <person name="Bayburt H."/>
            <person name="Choi B.J."/>
            <person name="Kim J.M."/>
            <person name="Choi D.G."/>
            <person name="Jeon C.O."/>
        </authorList>
    </citation>
    <scope>NUCLEOTIDE SEQUENCE [LARGE SCALE GENOMIC DNA]</scope>
    <source>
        <strain evidence="1 2">G1-22</strain>
    </source>
</reference>
<proteinExistence type="predicted"/>
<dbReference type="PROSITE" id="PS51257">
    <property type="entry name" value="PROKAR_LIPOPROTEIN"/>
    <property type="match status" value="1"/>
</dbReference>
<dbReference type="RefSeq" id="WP_272181676.1">
    <property type="nucleotide sequence ID" value="NZ_JAQOMS010000002.1"/>
</dbReference>
<evidence type="ECO:0000313" key="2">
    <source>
        <dbReference type="Proteomes" id="UP001528411"/>
    </source>
</evidence>
<dbReference type="Proteomes" id="UP001528411">
    <property type="component" value="Unassembled WGS sequence"/>
</dbReference>
<evidence type="ECO:0008006" key="3">
    <source>
        <dbReference type="Google" id="ProtNLM"/>
    </source>
</evidence>
<dbReference type="EMBL" id="JAQOMS010000002">
    <property type="protein sequence ID" value="MDC2890486.1"/>
    <property type="molecule type" value="Genomic_DNA"/>
</dbReference>
<name>A0ABT5FGD2_9GAMM</name>
<keyword evidence="2" id="KW-1185">Reference proteome</keyword>
<accession>A0ABT5FGD2</accession>